<feature type="compositionally biased region" description="Polar residues" evidence="5">
    <location>
        <begin position="95"/>
        <end position="108"/>
    </location>
</feature>
<sequence length="701" mass="76505">MVGQHQGMDAGELGSGVARHRHGPVTDVPIRLHQLVSARNQPVGHGDSEAAGSDGGARGSHHGRSRARTRAVRRTRTRPGSRHRAFGSRTRNRPNRNASGTRTRNQPCRTAFGAGTRNRPDRIAHRSGWTGKAPQRLARGSRFTATDPVQRSDQHRAGSHRTCRSGRTPARAADGSGTGPESQCAAYGSGAGYRSGRATHLQRTVQPQVARRAGRAERPRPASHAGRRKQSAATGIRPRTGLGGAAGRRTAGRRQTGPGPRGRPTRTAAGGRSATPVQPIGAAGHARHGPGHAASDPGPVRRAAGACERPPGSGEKPCGGPTFGQCRGPEEPRVRTGNQSGTGPRIRRAAVARGIAGVETVSARVDYTGFGGRPGRIARRQRAGGCSRRRGRARQRRQERGPGEGTQAGLLSRIDRISGRGIRRSPHRHQRRYPGRGLSSLRTAWKFSDMEFFVLWEDQRAGFLPRPLTFASRTEWFDELLEDKAKARDALYARDDPEIKSVLAALQRPELRIELNAWDDRDRVRAGARIRLYGVRLDYRCYLVTQLPGETYRHSSGFVISEGDAHELAAAVVAALPDCPAGRDAEVVLSTMDTAGEIDYRFGRSQVRASFDDTVRERSKRFLSTPAERLGTIEIIQTHSLFGPRGMTRHRLELRDLEGDGRYLVEGEHPPIAVAADRKRMVAMIDSRIEEVMAVIDDERR</sequence>
<feature type="region of interest" description="Disordered" evidence="5">
    <location>
        <begin position="1"/>
        <end position="23"/>
    </location>
</feature>
<feature type="compositionally biased region" description="Low complexity" evidence="5">
    <location>
        <begin position="185"/>
        <end position="198"/>
    </location>
</feature>
<dbReference type="EMBL" id="CP046172">
    <property type="protein sequence ID" value="QIS16913.1"/>
    <property type="molecule type" value="Genomic_DNA"/>
</dbReference>
<name>A0A6G9YVQ9_9NOCA</name>
<evidence type="ECO:0000313" key="7">
    <source>
        <dbReference type="Proteomes" id="UP000503540"/>
    </source>
</evidence>
<feature type="region of interest" description="Disordered" evidence="5">
    <location>
        <begin position="372"/>
        <end position="410"/>
    </location>
</feature>
<feature type="compositionally biased region" description="Basic residues" evidence="5">
    <location>
        <begin position="376"/>
        <end position="395"/>
    </location>
</feature>
<proteinExistence type="inferred from homology"/>
<gene>
    <name evidence="6" type="ORF">F5544_23505</name>
</gene>
<protein>
    <recommendedName>
        <fullName evidence="8">ESX secretion-associated protein EspG</fullName>
    </recommendedName>
</protein>
<keyword evidence="7" id="KW-1185">Reference proteome</keyword>
<accession>A0A6G9YVQ9</accession>
<evidence type="ECO:0008006" key="8">
    <source>
        <dbReference type="Google" id="ProtNLM"/>
    </source>
</evidence>
<feature type="region of interest" description="Disordered" evidence="5">
    <location>
        <begin position="41"/>
        <end position="345"/>
    </location>
</feature>
<evidence type="ECO:0000256" key="1">
    <source>
        <dbReference type="ARBA" id="ARBA00004496"/>
    </source>
</evidence>
<feature type="compositionally biased region" description="Low complexity" evidence="5">
    <location>
        <begin position="265"/>
        <end position="284"/>
    </location>
</feature>
<keyword evidence="3" id="KW-0963">Cytoplasm</keyword>
<dbReference type="InterPro" id="IPR025734">
    <property type="entry name" value="EspG"/>
</dbReference>
<comment type="similarity">
    <text evidence="2">Belongs to the EspG family.</text>
</comment>
<organism evidence="6 7">
    <name type="scientific">Nocardia arthritidis</name>
    <dbReference type="NCBI Taxonomy" id="228602"/>
    <lineage>
        <taxon>Bacteria</taxon>
        <taxon>Bacillati</taxon>
        <taxon>Actinomycetota</taxon>
        <taxon>Actinomycetes</taxon>
        <taxon>Mycobacteriales</taxon>
        <taxon>Nocardiaceae</taxon>
        <taxon>Nocardia</taxon>
    </lineage>
</organism>
<dbReference type="AlphaFoldDB" id="A0A6G9YVQ9"/>
<evidence type="ECO:0000256" key="2">
    <source>
        <dbReference type="ARBA" id="ARBA00006411"/>
    </source>
</evidence>
<feature type="compositionally biased region" description="Low complexity" evidence="5">
    <location>
        <begin position="247"/>
        <end position="258"/>
    </location>
</feature>
<evidence type="ECO:0000256" key="5">
    <source>
        <dbReference type="SAM" id="MobiDB-lite"/>
    </source>
</evidence>
<dbReference type="KEGG" id="nah:F5544_23505"/>
<evidence type="ECO:0000313" key="6">
    <source>
        <dbReference type="EMBL" id="QIS16913.1"/>
    </source>
</evidence>
<dbReference type="Proteomes" id="UP000503540">
    <property type="component" value="Chromosome"/>
</dbReference>
<keyword evidence="4" id="KW-0143">Chaperone</keyword>
<dbReference type="Pfam" id="PF14011">
    <property type="entry name" value="ESX-1_EspG"/>
    <property type="match status" value="1"/>
</dbReference>
<comment type="subcellular location">
    <subcellularLocation>
        <location evidence="1">Cytoplasm</location>
    </subcellularLocation>
</comment>
<reference evidence="6 7" key="1">
    <citation type="journal article" date="2019" name="ACS Chem. Biol.">
        <title>Identification and Mobilization of a Cryptic Antibiotic Biosynthesis Gene Locus from a Human-Pathogenic Nocardia Isolate.</title>
        <authorList>
            <person name="Herisse M."/>
            <person name="Ishida K."/>
            <person name="Porter J.L."/>
            <person name="Howden B."/>
            <person name="Hertweck C."/>
            <person name="Stinear T.P."/>
            <person name="Pidot S.J."/>
        </authorList>
    </citation>
    <scope>NUCLEOTIDE SEQUENCE [LARGE SCALE GENOMIC DNA]</scope>
    <source>
        <strain evidence="6 7">AUSMDU00012717</strain>
    </source>
</reference>
<evidence type="ECO:0000256" key="3">
    <source>
        <dbReference type="ARBA" id="ARBA00022490"/>
    </source>
</evidence>
<feature type="compositionally biased region" description="Basic residues" evidence="5">
    <location>
        <begin position="59"/>
        <end position="94"/>
    </location>
</feature>
<evidence type="ECO:0000256" key="4">
    <source>
        <dbReference type="ARBA" id="ARBA00023186"/>
    </source>
</evidence>